<dbReference type="HAMAP" id="MF_01201">
    <property type="entry name" value="Ala_racemase"/>
    <property type="match status" value="1"/>
</dbReference>
<gene>
    <name evidence="6" type="primary">dadX</name>
    <name evidence="6" type="ORF">GCM10007071_14300</name>
</gene>
<dbReference type="InterPro" id="IPR000821">
    <property type="entry name" value="Ala_racemase"/>
</dbReference>
<dbReference type="EC" id="5.1.1.1" evidence="4"/>
<comment type="cofactor">
    <cofactor evidence="1 4">
        <name>pyridoxal 5'-phosphate</name>
        <dbReference type="ChEBI" id="CHEBI:597326"/>
    </cofactor>
</comment>
<dbReference type="PROSITE" id="PS00395">
    <property type="entry name" value="ALANINE_RACEMASE"/>
    <property type="match status" value="1"/>
</dbReference>
<keyword evidence="2 4" id="KW-0663">Pyridoxal phosphate</keyword>
<dbReference type="EMBL" id="BMXV01000003">
    <property type="protein sequence ID" value="GGY68642.1"/>
    <property type="molecule type" value="Genomic_DNA"/>
</dbReference>
<dbReference type="Pfam" id="PF01168">
    <property type="entry name" value="Ala_racemase_N"/>
    <property type="match status" value="1"/>
</dbReference>
<dbReference type="SMART" id="SM01005">
    <property type="entry name" value="Ala_racemase_C"/>
    <property type="match status" value="1"/>
</dbReference>
<dbReference type="NCBIfam" id="TIGR00492">
    <property type="entry name" value="alr"/>
    <property type="match status" value="1"/>
</dbReference>
<dbReference type="PRINTS" id="PR00992">
    <property type="entry name" value="ALARACEMASE"/>
</dbReference>
<dbReference type="SUPFAM" id="SSF51419">
    <property type="entry name" value="PLP-binding barrel"/>
    <property type="match status" value="1"/>
</dbReference>
<sequence length="370" mass="39722">MPRQTLARIHLDNLRHNFRLAGDRAGSARAMAVVKADGYGHGLERVARALSEDTGHYAVACLEEAVAIRQAGLTHPVLLMQGVHQASDLPLCAAEGFTVVVHHKHQLEWLESGNARPQVWLKVNSGMNRLGFAPGEVRAVCRRLVKAGIAVTGAMTHFACADDETSQRTKEQTLVFDEATASLAPIERSVANSAAHFRPGQSMFDWTRPGVMLYGSSPMLGHHGPELGLRAVMTLESRLIAVRQLAPGEAVGYGEAWRCARPTLMGMVCIGYGDGYPRHARSGTPVGIRGTRAPLIGRVSMDMLAVDLTGVENAAVGDPVELWGRTIPVDEVAACAGTISYELLTGVTHRVPRVEVNDEETSGLMTGTVS</sequence>
<comment type="pathway">
    <text evidence="4">Amino-acid biosynthesis; D-alanine biosynthesis; D-alanine from L-alanine: step 1/1.</text>
</comment>
<dbReference type="InterPro" id="IPR001608">
    <property type="entry name" value="Ala_racemase_N"/>
</dbReference>
<dbReference type="PANTHER" id="PTHR30511">
    <property type="entry name" value="ALANINE RACEMASE"/>
    <property type="match status" value="1"/>
</dbReference>
<evidence type="ECO:0000256" key="2">
    <source>
        <dbReference type="ARBA" id="ARBA00022898"/>
    </source>
</evidence>
<evidence type="ECO:0000259" key="5">
    <source>
        <dbReference type="SMART" id="SM01005"/>
    </source>
</evidence>
<proteinExistence type="inferred from homology"/>
<comment type="catalytic activity">
    <reaction evidence="4">
        <text>L-alanine = D-alanine</text>
        <dbReference type="Rhea" id="RHEA:20249"/>
        <dbReference type="ChEBI" id="CHEBI:57416"/>
        <dbReference type="ChEBI" id="CHEBI:57972"/>
        <dbReference type="EC" id="5.1.1.1"/>
    </reaction>
</comment>
<feature type="domain" description="Alanine racemase C-terminal" evidence="5">
    <location>
        <begin position="232"/>
        <end position="356"/>
    </location>
</feature>
<keyword evidence="7" id="KW-1185">Reference proteome</keyword>
<evidence type="ECO:0000313" key="6">
    <source>
        <dbReference type="EMBL" id="GGY68642.1"/>
    </source>
</evidence>
<evidence type="ECO:0000256" key="3">
    <source>
        <dbReference type="ARBA" id="ARBA00023235"/>
    </source>
</evidence>
<organism evidence="6 7">
    <name type="scientific">Marinobacter zhanjiangensis</name>
    <dbReference type="NCBI Taxonomy" id="578215"/>
    <lineage>
        <taxon>Bacteria</taxon>
        <taxon>Pseudomonadati</taxon>
        <taxon>Pseudomonadota</taxon>
        <taxon>Gammaproteobacteria</taxon>
        <taxon>Pseudomonadales</taxon>
        <taxon>Marinobacteraceae</taxon>
        <taxon>Marinobacter</taxon>
    </lineage>
</organism>
<dbReference type="RefSeq" id="WP_189574916.1">
    <property type="nucleotide sequence ID" value="NZ_BMXV01000003.1"/>
</dbReference>
<comment type="caution">
    <text evidence="6">The sequence shown here is derived from an EMBL/GenBank/DDBJ whole genome shotgun (WGS) entry which is preliminary data.</text>
</comment>
<feature type="active site" description="Proton acceptor; specific for D-alanine" evidence="4">
    <location>
        <position position="35"/>
    </location>
</feature>
<evidence type="ECO:0000256" key="4">
    <source>
        <dbReference type="HAMAP-Rule" id="MF_01201"/>
    </source>
</evidence>
<dbReference type="InterPro" id="IPR020622">
    <property type="entry name" value="Ala_racemase_pyridoxalP-BS"/>
</dbReference>
<keyword evidence="3 4" id="KW-0413">Isomerase</keyword>
<dbReference type="Pfam" id="PF00842">
    <property type="entry name" value="Ala_racemase_C"/>
    <property type="match status" value="1"/>
</dbReference>
<feature type="binding site" evidence="4">
    <location>
        <position position="301"/>
    </location>
    <ligand>
        <name>substrate</name>
    </ligand>
</feature>
<reference evidence="7" key="1">
    <citation type="journal article" date="2019" name="Int. J. Syst. Evol. Microbiol.">
        <title>The Global Catalogue of Microorganisms (GCM) 10K type strain sequencing project: providing services to taxonomists for standard genome sequencing and annotation.</title>
        <authorList>
            <consortium name="The Broad Institute Genomics Platform"/>
            <consortium name="The Broad Institute Genome Sequencing Center for Infectious Disease"/>
            <person name="Wu L."/>
            <person name="Ma J."/>
        </authorList>
    </citation>
    <scope>NUCLEOTIDE SEQUENCE [LARGE SCALE GENOMIC DNA]</scope>
    <source>
        <strain evidence="7">KCTC 22280</strain>
    </source>
</reference>
<comment type="similarity">
    <text evidence="4">Belongs to the alanine racemase family.</text>
</comment>
<dbReference type="InterPro" id="IPR029066">
    <property type="entry name" value="PLP-binding_barrel"/>
</dbReference>
<name>A0ABQ3AW69_9GAMM</name>
<feature type="binding site" evidence="4">
    <location>
        <position position="129"/>
    </location>
    <ligand>
        <name>substrate</name>
    </ligand>
</feature>
<feature type="modified residue" description="N6-(pyridoxal phosphate)lysine" evidence="4">
    <location>
        <position position="35"/>
    </location>
</feature>
<feature type="active site" description="Proton acceptor; specific for L-alanine" evidence="4">
    <location>
        <position position="253"/>
    </location>
</feature>
<protein>
    <recommendedName>
        <fullName evidence="4">Alanine racemase</fullName>
        <ecNumber evidence="4">5.1.1.1</ecNumber>
    </recommendedName>
</protein>
<evidence type="ECO:0000256" key="1">
    <source>
        <dbReference type="ARBA" id="ARBA00001933"/>
    </source>
</evidence>
<dbReference type="SUPFAM" id="SSF50621">
    <property type="entry name" value="Alanine racemase C-terminal domain-like"/>
    <property type="match status" value="1"/>
</dbReference>
<comment type="function">
    <text evidence="4">Catalyzes the interconversion of L-alanine and D-alanine. May also act on other amino acids.</text>
</comment>
<dbReference type="InterPro" id="IPR009006">
    <property type="entry name" value="Ala_racemase/Decarboxylase_C"/>
</dbReference>
<dbReference type="Gene3D" id="2.40.37.10">
    <property type="entry name" value="Lyase, Ornithine Decarboxylase, Chain A, domain 1"/>
    <property type="match status" value="1"/>
</dbReference>
<accession>A0ABQ3AW69</accession>
<dbReference type="CDD" id="cd06827">
    <property type="entry name" value="PLPDE_III_AR_proteobact"/>
    <property type="match status" value="1"/>
</dbReference>
<dbReference type="Proteomes" id="UP000601597">
    <property type="component" value="Unassembled WGS sequence"/>
</dbReference>
<dbReference type="Gene3D" id="3.20.20.10">
    <property type="entry name" value="Alanine racemase"/>
    <property type="match status" value="1"/>
</dbReference>
<dbReference type="PANTHER" id="PTHR30511:SF0">
    <property type="entry name" value="ALANINE RACEMASE, CATABOLIC-RELATED"/>
    <property type="match status" value="1"/>
</dbReference>
<evidence type="ECO:0000313" key="7">
    <source>
        <dbReference type="Proteomes" id="UP000601597"/>
    </source>
</evidence>
<dbReference type="InterPro" id="IPR011079">
    <property type="entry name" value="Ala_racemase_C"/>
</dbReference>